<sequence>MGNDKPTPPSPARQRKTRQLEAVLSAVRGVTDFQSAADVFTKLQLKDNPVGLATVYRNLAALADEGILDTVRSTDGTTLYRECESSEHHHHLVCRNCGKTEEFHLKGLEKTLNEMGQEMGFSALNHIVELTGICSECADKEYPVLCILSLLQDLPFEQSDEPI</sequence>
<feature type="binding site" evidence="11">
    <location>
        <position position="134"/>
    </location>
    <ligand>
        <name>Zn(2+)</name>
        <dbReference type="ChEBI" id="CHEBI:29105"/>
    </ligand>
</feature>
<feature type="binding site" evidence="12">
    <location>
        <position position="109"/>
    </location>
    <ligand>
        <name>Fe cation</name>
        <dbReference type="ChEBI" id="CHEBI:24875"/>
    </ligand>
</feature>
<dbReference type="GO" id="GO:0045892">
    <property type="term" value="P:negative regulation of DNA-templated transcription"/>
    <property type="evidence" value="ECO:0007669"/>
    <property type="project" value="TreeGrafter"/>
</dbReference>
<evidence type="ECO:0000313" key="14">
    <source>
        <dbReference type="Proteomes" id="UP000250245"/>
    </source>
</evidence>
<gene>
    <name evidence="13" type="primary">perR_4</name>
    <name evidence="13" type="ORF">NCTC11820_02244</name>
</gene>
<keyword evidence="5" id="KW-0678">Repressor</keyword>
<dbReference type="GO" id="GO:1900376">
    <property type="term" value="P:regulation of secondary metabolite biosynthetic process"/>
    <property type="evidence" value="ECO:0007669"/>
    <property type="project" value="TreeGrafter"/>
</dbReference>
<feature type="binding site" evidence="11">
    <location>
        <position position="137"/>
    </location>
    <ligand>
        <name>Zn(2+)</name>
        <dbReference type="ChEBI" id="CHEBI:29105"/>
    </ligand>
</feature>
<evidence type="ECO:0000256" key="2">
    <source>
        <dbReference type="ARBA" id="ARBA00007957"/>
    </source>
</evidence>
<evidence type="ECO:0000256" key="4">
    <source>
        <dbReference type="ARBA" id="ARBA00022490"/>
    </source>
</evidence>
<dbReference type="SUPFAM" id="SSF46785">
    <property type="entry name" value="Winged helix' DNA-binding domain"/>
    <property type="match status" value="1"/>
</dbReference>
<keyword evidence="4" id="KW-0963">Cytoplasm</keyword>
<dbReference type="AlphaFoldDB" id="A0A2X3BSK9"/>
<feature type="binding site" evidence="12">
    <location>
        <position position="126"/>
    </location>
    <ligand>
        <name>Fe cation</name>
        <dbReference type="ChEBI" id="CHEBI:24875"/>
    </ligand>
</feature>
<dbReference type="CDD" id="cd07153">
    <property type="entry name" value="Fur_like"/>
    <property type="match status" value="1"/>
</dbReference>
<evidence type="ECO:0000256" key="11">
    <source>
        <dbReference type="PIRSR" id="PIRSR602481-1"/>
    </source>
</evidence>
<feature type="binding site" evidence="12">
    <location>
        <position position="88"/>
    </location>
    <ligand>
        <name>Fe cation</name>
        <dbReference type="ChEBI" id="CHEBI:24875"/>
    </ligand>
</feature>
<evidence type="ECO:0000256" key="8">
    <source>
        <dbReference type="ARBA" id="ARBA00023015"/>
    </source>
</evidence>
<dbReference type="Pfam" id="PF01475">
    <property type="entry name" value="FUR"/>
    <property type="match status" value="1"/>
</dbReference>
<organism evidence="13 14">
    <name type="scientific">Mobiluncus curtisii</name>
    <dbReference type="NCBI Taxonomy" id="2051"/>
    <lineage>
        <taxon>Bacteria</taxon>
        <taxon>Bacillati</taxon>
        <taxon>Actinomycetota</taxon>
        <taxon>Actinomycetes</taxon>
        <taxon>Actinomycetales</taxon>
        <taxon>Actinomycetaceae</taxon>
        <taxon>Mobiluncus</taxon>
    </lineage>
</organism>
<dbReference type="Proteomes" id="UP000250245">
    <property type="component" value="Unassembled WGS sequence"/>
</dbReference>
<keyword evidence="7 11" id="KW-0862">Zinc</keyword>
<evidence type="ECO:0000256" key="7">
    <source>
        <dbReference type="ARBA" id="ARBA00022833"/>
    </source>
</evidence>
<keyword evidence="6 11" id="KW-0479">Metal-binding</keyword>
<feature type="binding site" evidence="11">
    <location>
        <position position="94"/>
    </location>
    <ligand>
        <name>Zn(2+)</name>
        <dbReference type="ChEBI" id="CHEBI:29105"/>
    </ligand>
</feature>
<evidence type="ECO:0000256" key="9">
    <source>
        <dbReference type="ARBA" id="ARBA00023125"/>
    </source>
</evidence>
<dbReference type="InterPro" id="IPR043135">
    <property type="entry name" value="Fur_C"/>
</dbReference>
<reference evidence="13 14" key="1">
    <citation type="submission" date="2018-06" db="EMBL/GenBank/DDBJ databases">
        <authorList>
            <consortium name="Pathogen Informatics"/>
            <person name="Doyle S."/>
        </authorList>
    </citation>
    <scope>NUCLEOTIDE SEQUENCE [LARGE SCALE GENOMIC DNA]</scope>
    <source>
        <strain evidence="13 14">NCTC11820</strain>
    </source>
</reference>
<comment type="subunit">
    <text evidence="3">Homodimer.</text>
</comment>
<dbReference type="GO" id="GO:0003700">
    <property type="term" value="F:DNA-binding transcription factor activity"/>
    <property type="evidence" value="ECO:0007669"/>
    <property type="project" value="InterPro"/>
</dbReference>
<dbReference type="Gene3D" id="3.30.1490.190">
    <property type="match status" value="1"/>
</dbReference>
<dbReference type="InterPro" id="IPR036390">
    <property type="entry name" value="WH_DNA-bd_sf"/>
</dbReference>
<evidence type="ECO:0000256" key="5">
    <source>
        <dbReference type="ARBA" id="ARBA00022491"/>
    </source>
</evidence>
<evidence type="ECO:0000256" key="12">
    <source>
        <dbReference type="PIRSR" id="PIRSR602481-2"/>
    </source>
</evidence>
<protein>
    <submittedName>
        <fullName evidence="13">Peroxide operon regulator</fullName>
    </submittedName>
</protein>
<evidence type="ECO:0000256" key="1">
    <source>
        <dbReference type="ARBA" id="ARBA00004496"/>
    </source>
</evidence>
<dbReference type="GO" id="GO:0005829">
    <property type="term" value="C:cytosol"/>
    <property type="evidence" value="ECO:0007669"/>
    <property type="project" value="TreeGrafter"/>
</dbReference>
<dbReference type="EMBL" id="UASJ01000016">
    <property type="protein sequence ID" value="SQC02356.1"/>
    <property type="molecule type" value="Genomic_DNA"/>
</dbReference>
<dbReference type="PANTHER" id="PTHR33202:SF2">
    <property type="entry name" value="FERRIC UPTAKE REGULATION PROTEIN"/>
    <property type="match status" value="1"/>
</dbReference>
<comment type="similarity">
    <text evidence="2">Belongs to the Fur family.</text>
</comment>
<dbReference type="RefSeq" id="WP_252893443.1">
    <property type="nucleotide sequence ID" value="NZ_UASJ01000016.1"/>
</dbReference>
<comment type="cofactor">
    <cofactor evidence="12">
        <name>Mn(2+)</name>
        <dbReference type="ChEBI" id="CHEBI:29035"/>
    </cofactor>
    <cofactor evidence="12">
        <name>Fe(2+)</name>
        <dbReference type="ChEBI" id="CHEBI:29033"/>
    </cofactor>
    <text evidence="12">Binds 1 Mn(2+) or Fe(2+) ion per subunit.</text>
</comment>
<feature type="binding site" evidence="11">
    <location>
        <position position="97"/>
    </location>
    <ligand>
        <name>Zn(2+)</name>
        <dbReference type="ChEBI" id="CHEBI:29105"/>
    </ligand>
</feature>
<keyword evidence="9" id="KW-0238">DNA-binding</keyword>
<dbReference type="GO" id="GO:0000976">
    <property type="term" value="F:transcription cis-regulatory region binding"/>
    <property type="evidence" value="ECO:0007669"/>
    <property type="project" value="TreeGrafter"/>
</dbReference>
<evidence type="ECO:0000256" key="3">
    <source>
        <dbReference type="ARBA" id="ARBA00011738"/>
    </source>
</evidence>
<dbReference type="GO" id="GO:0008270">
    <property type="term" value="F:zinc ion binding"/>
    <property type="evidence" value="ECO:0007669"/>
    <property type="project" value="TreeGrafter"/>
</dbReference>
<keyword evidence="8" id="KW-0805">Transcription regulation</keyword>
<dbReference type="InterPro" id="IPR002481">
    <property type="entry name" value="FUR"/>
</dbReference>
<proteinExistence type="inferred from homology"/>
<name>A0A2X3BSK9_9ACTO</name>
<dbReference type="PANTHER" id="PTHR33202">
    <property type="entry name" value="ZINC UPTAKE REGULATION PROTEIN"/>
    <property type="match status" value="1"/>
</dbReference>
<comment type="subcellular location">
    <subcellularLocation>
        <location evidence="1">Cytoplasm</location>
    </subcellularLocation>
</comment>
<dbReference type="Gene3D" id="1.10.10.10">
    <property type="entry name" value="Winged helix-like DNA-binding domain superfamily/Winged helix DNA-binding domain"/>
    <property type="match status" value="1"/>
</dbReference>
<evidence type="ECO:0000313" key="13">
    <source>
        <dbReference type="EMBL" id="SQC02356.1"/>
    </source>
</evidence>
<comment type="cofactor">
    <cofactor evidence="11">
        <name>Zn(2+)</name>
        <dbReference type="ChEBI" id="CHEBI:29105"/>
    </cofactor>
    <text evidence="11">Binds 1 zinc ion per subunit.</text>
</comment>
<accession>A0A2X3BSK9</accession>
<keyword evidence="12" id="KW-0408">Iron</keyword>
<keyword evidence="10" id="KW-0804">Transcription</keyword>
<evidence type="ECO:0000256" key="6">
    <source>
        <dbReference type="ARBA" id="ARBA00022723"/>
    </source>
</evidence>
<dbReference type="InterPro" id="IPR036388">
    <property type="entry name" value="WH-like_DNA-bd_sf"/>
</dbReference>
<evidence type="ECO:0000256" key="10">
    <source>
        <dbReference type="ARBA" id="ARBA00023163"/>
    </source>
</evidence>